<dbReference type="VEuPathDB" id="AmoebaDB:NF0001090"/>
<dbReference type="GeneID" id="68114663"/>
<dbReference type="GO" id="GO:0006388">
    <property type="term" value="P:tRNA splicing, via endonucleolytic cleavage and ligation"/>
    <property type="evidence" value="ECO:0007669"/>
    <property type="project" value="InterPro"/>
</dbReference>
<proteinExistence type="predicted"/>
<sequence length="222" mass="25458">MSLSTQTTCGTMTRDESSSLSSSTTTTLSNQQQAHHQDGHLSHPSLNFSFESFKNQFHLHQHDEQQAYHLYLVYLDIVFVKKIPRQEYNRILSVHSFSWSQLNHQTTLTSASPFCHTIYYLYSLLNIPNMNGMDTLSELKSLNDIHCEPKHFVIVPISMSDVGNRSNRLSSLSIRHYHELIEAIRKQFESSSLDGIVMCFIDGDGTLMYYQMDQKTTLSGIL</sequence>
<dbReference type="AlphaFoldDB" id="A0A6A5CFZ3"/>
<evidence type="ECO:0000256" key="1">
    <source>
        <dbReference type="SAM" id="MobiDB-lite"/>
    </source>
</evidence>
<dbReference type="RefSeq" id="XP_044568981.1">
    <property type="nucleotide sequence ID" value="XM_044711191.1"/>
</dbReference>
<protein>
    <recommendedName>
        <fullName evidence="4">tRNA-splicing endonuclease subunit Sen15 domain-containing protein</fullName>
    </recommendedName>
</protein>
<dbReference type="EMBL" id="VFQX01000003">
    <property type="protein sequence ID" value="KAF0984268.1"/>
    <property type="molecule type" value="Genomic_DNA"/>
</dbReference>
<keyword evidence="3" id="KW-1185">Reference proteome</keyword>
<feature type="compositionally biased region" description="Low complexity" evidence="1">
    <location>
        <begin position="18"/>
        <end position="29"/>
    </location>
</feature>
<dbReference type="VEuPathDB" id="AmoebaDB:FDP41_007445"/>
<feature type="compositionally biased region" description="Polar residues" evidence="1">
    <location>
        <begin position="1"/>
        <end position="11"/>
    </location>
</feature>
<accession>A0A6A5CFZ3</accession>
<comment type="caution">
    <text evidence="2">The sequence shown here is derived from an EMBL/GenBank/DDBJ whole genome shotgun (WGS) entry which is preliminary data.</text>
</comment>
<feature type="region of interest" description="Disordered" evidence="1">
    <location>
        <begin position="1"/>
        <end position="40"/>
    </location>
</feature>
<gene>
    <name evidence="2" type="ORF">FDP41_007445</name>
</gene>
<organism evidence="2 3">
    <name type="scientific">Naegleria fowleri</name>
    <name type="common">Brain eating amoeba</name>
    <dbReference type="NCBI Taxonomy" id="5763"/>
    <lineage>
        <taxon>Eukaryota</taxon>
        <taxon>Discoba</taxon>
        <taxon>Heterolobosea</taxon>
        <taxon>Tetramitia</taxon>
        <taxon>Eutetramitia</taxon>
        <taxon>Vahlkampfiidae</taxon>
        <taxon>Naegleria</taxon>
    </lineage>
</organism>
<dbReference type="InterPro" id="IPR036167">
    <property type="entry name" value="tRNA_intron_Endo_cat-like_sf"/>
</dbReference>
<dbReference type="SUPFAM" id="SSF53032">
    <property type="entry name" value="tRNA-intron endonuclease catalytic domain-like"/>
    <property type="match status" value="1"/>
</dbReference>
<dbReference type="Proteomes" id="UP000444721">
    <property type="component" value="Unassembled WGS sequence"/>
</dbReference>
<reference evidence="2 3" key="1">
    <citation type="journal article" date="2019" name="Sci. Rep.">
        <title>Nanopore sequencing improves the draft genome of the human pathogenic amoeba Naegleria fowleri.</title>
        <authorList>
            <person name="Liechti N."/>
            <person name="Schurch N."/>
            <person name="Bruggmann R."/>
            <person name="Wittwer M."/>
        </authorList>
    </citation>
    <scope>NUCLEOTIDE SEQUENCE [LARGE SCALE GENOMIC DNA]</scope>
    <source>
        <strain evidence="2 3">ATCC 30894</strain>
    </source>
</reference>
<evidence type="ECO:0008006" key="4">
    <source>
        <dbReference type="Google" id="ProtNLM"/>
    </source>
</evidence>
<evidence type="ECO:0000313" key="2">
    <source>
        <dbReference type="EMBL" id="KAF0984268.1"/>
    </source>
</evidence>
<dbReference type="OrthoDB" id="10402828at2759"/>
<evidence type="ECO:0000313" key="3">
    <source>
        <dbReference type="Proteomes" id="UP000444721"/>
    </source>
</evidence>
<name>A0A6A5CFZ3_NAEFO</name>